<evidence type="ECO:0000259" key="1">
    <source>
        <dbReference type="PROSITE" id="PS50106"/>
    </source>
</evidence>
<keyword evidence="3" id="KW-1185">Reference proteome</keyword>
<evidence type="ECO:0000313" key="3">
    <source>
        <dbReference type="Proteomes" id="UP001233999"/>
    </source>
</evidence>
<comment type="caution">
    <text evidence="2">The sequence shown here is derived from an EMBL/GenBank/DDBJ whole genome shotgun (WGS) entry which is preliminary data.</text>
</comment>
<proteinExistence type="predicted"/>
<dbReference type="PROSITE" id="PS50106">
    <property type="entry name" value="PDZ"/>
    <property type="match status" value="1"/>
</dbReference>
<dbReference type="InterPro" id="IPR001478">
    <property type="entry name" value="PDZ"/>
</dbReference>
<name>A0AAD7ZB41_DIPPU</name>
<dbReference type="AlphaFoldDB" id="A0AAD7ZB41"/>
<accession>A0AAD7ZB41</accession>
<sequence length="53" mass="5859">DEILAVNGEALQGLSHAEAIAAFKRIRSGPVALRVARRHVLRHPRLRSSESMD</sequence>
<organism evidence="2 3">
    <name type="scientific">Diploptera punctata</name>
    <name type="common">Pacific beetle cockroach</name>
    <dbReference type="NCBI Taxonomy" id="6984"/>
    <lineage>
        <taxon>Eukaryota</taxon>
        <taxon>Metazoa</taxon>
        <taxon>Ecdysozoa</taxon>
        <taxon>Arthropoda</taxon>
        <taxon>Hexapoda</taxon>
        <taxon>Insecta</taxon>
        <taxon>Pterygota</taxon>
        <taxon>Neoptera</taxon>
        <taxon>Polyneoptera</taxon>
        <taxon>Dictyoptera</taxon>
        <taxon>Blattodea</taxon>
        <taxon>Blaberoidea</taxon>
        <taxon>Blaberidae</taxon>
        <taxon>Diplopterinae</taxon>
        <taxon>Diploptera</taxon>
    </lineage>
</organism>
<reference evidence="2" key="1">
    <citation type="journal article" date="2023" name="IScience">
        <title>Live-bearing cockroach genome reveals convergent evolutionary mechanisms linked to viviparity in insects and beyond.</title>
        <authorList>
            <person name="Fouks B."/>
            <person name="Harrison M.C."/>
            <person name="Mikhailova A.A."/>
            <person name="Marchal E."/>
            <person name="English S."/>
            <person name="Carruthers M."/>
            <person name="Jennings E.C."/>
            <person name="Chiamaka E.L."/>
            <person name="Frigard R.A."/>
            <person name="Pippel M."/>
            <person name="Attardo G.M."/>
            <person name="Benoit J.B."/>
            <person name="Bornberg-Bauer E."/>
            <person name="Tobe S.S."/>
        </authorList>
    </citation>
    <scope>NUCLEOTIDE SEQUENCE</scope>
    <source>
        <strain evidence="2">Stay&amp;Tobe</strain>
    </source>
</reference>
<dbReference type="Proteomes" id="UP001233999">
    <property type="component" value="Unassembled WGS sequence"/>
</dbReference>
<feature type="non-terminal residue" evidence="2">
    <location>
        <position position="53"/>
    </location>
</feature>
<feature type="domain" description="PDZ" evidence="1">
    <location>
        <begin position="1"/>
        <end position="25"/>
    </location>
</feature>
<dbReference type="SUPFAM" id="SSF50156">
    <property type="entry name" value="PDZ domain-like"/>
    <property type="match status" value="1"/>
</dbReference>
<evidence type="ECO:0000313" key="2">
    <source>
        <dbReference type="EMBL" id="KAJ9577414.1"/>
    </source>
</evidence>
<protein>
    <recommendedName>
        <fullName evidence="1">PDZ domain-containing protein</fullName>
    </recommendedName>
</protein>
<dbReference type="InterPro" id="IPR036034">
    <property type="entry name" value="PDZ_sf"/>
</dbReference>
<gene>
    <name evidence="2" type="ORF">L9F63_006037</name>
</gene>
<dbReference type="Gene3D" id="2.30.42.10">
    <property type="match status" value="1"/>
</dbReference>
<dbReference type="EMBL" id="JASPKZ010009361">
    <property type="protein sequence ID" value="KAJ9577414.1"/>
    <property type="molecule type" value="Genomic_DNA"/>
</dbReference>
<reference evidence="2" key="2">
    <citation type="submission" date="2023-05" db="EMBL/GenBank/DDBJ databases">
        <authorList>
            <person name="Fouks B."/>
        </authorList>
    </citation>
    <scope>NUCLEOTIDE SEQUENCE</scope>
    <source>
        <strain evidence="2">Stay&amp;Tobe</strain>
        <tissue evidence="2">Testes</tissue>
    </source>
</reference>